<dbReference type="InterPro" id="IPR055089">
    <property type="entry name" value="COP9_N"/>
</dbReference>
<gene>
    <name evidence="4" type="ORF">FVE85_0674</name>
</gene>
<dbReference type="PANTHER" id="PTHR10758:SF1">
    <property type="entry name" value="COP9 SIGNALOSOME COMPLEX SUBUNIT 3"/>
    <property type="match status" value="1"/>
</dbReference>
<dbReference type="InterPro" id="IPR050756">
    <property type="entry name" value="CSN3"/>
</dbReference>
<dbReference type="GO" id="GO:0008180">
    <property type="term" value="C:COP9 signalosome"/>
    <property type="evidence" value="ECO:0007669"/>
    <property type="project" value="TreeGrafter"/>
</dbReference>
<dbReference type="Pfam" id="PF22788">
    <property type="entry name" value="COP9_hel_rpt"/>
    <property type="match status" value="1"/>
</dbReference>
<evidence type="ECO:0000256" key="2">
    <source>
        <dbReference type="SAM" id="MobiDB-lite"/>
    </source>
</evidence>
<protein>
    <submittedName>
        <fullName evidence="4">COP9 signalosome complex subunit 3</fullName>
    </submittedName>
</protein>
<dbReference type="GO" id="GO:0006511">
    <property type="term" value="P:ubiquitin-dependent protein catabolic process"/>
    <property type="evidence" value="ECO:0007669"/>
    <property type="project" value="TreeGrafter"/>
</dbReference>
<accession>A0A5J4Z0N0</accession>
<feature type="compositionally biased region" description="Polar residues" evidence="2">
    <location>
        <begin position="536"/>
        <end position="550"/>
    </location>
</feature>
<evidence type="ECO:0000313" key="4">
    <source>
        <dbReference type="EMBL" id="KAA8496945.1"/>
    </source>
</evidence>
<evidence type="ECO:0000313" key="5">
    <source>
        <dbReference type="Proteomes" id="UP000324585"/>
    </source>
</evidence>
<proteinExistence type="predicted"/>
<feature type="region of interest" description="Disordered" evidence="2">
    <location>
        <begin position="759"/>
        <end position="780"/>
    </location>
</feature>
<organism evidence="4 5">
    <name type="scientific">Porphyridium purpureum</name>
    <name type="common">Red alga</name>
    <name type="synonym">Porphyridium cruentum</name>
    <dbReference type="NCBI Taxonomy" id="35688"/>
    <lineage>
        <taxon>Eukaryota</taxon>
        <taxon>Rhodophyta</taxon>
        <taxon>Bangiophyceae</taxon>
        <taxon>Porphyridiales</taxon>
        <taxon>Porphyridiaceae</taxon>
        <taxon>Porphyridium</taxon>
    </lineage>
</organism>
<feature type="compositionally biased region" description="Low complexity" evidence="2">
    <location>
        <begin position="759"/>
        <end position="769"/>
    </location>
</feature>
<reference evidence="5" key="1">
    <citation type="journal article" date="2019" name="Nat. Commun.">
        <title>Expansion of phycobilisome linker gene families in mesophilic red algae.</title>
        <authorList>
            <person name="Lee J."/>
            <person name="Kim D."/>
            <person name="Bhattacharya D."/>
            <person name="Yoon H.S."/>
        </authorList>
    </citation>
    <scope>NUCLEOTIDE SEQUENCE [LARGE SCALE GENOMIC DNA]</scope>
    <source>
        <strain evidence="5">CCMP 1328</strain>
    </source>
</reference>
<evidence type="ECO:0000259" key="3">
    <source>
        <dbReference type="Pfam" id="PF22788"/>
    </source>
</evidence>
<name>A0A5J4Z0N0_PORPP</name>
<feature type="region of interest" description="Disordered" evidence="2">
    <location>
        <begin position="419"/>
        <end position="461"/>
    </location>
</feature>
<feature type="region of interest" description="Disordered" evidence="2">
    <location>
        <begin position="503"/>
        <end position="582"/>
    </location>
</feature>
<feature type="domain" description="COP9 signalosome complex subunit 3 N-terminal helical repeats" evidence="3">
    <location>
        <begin position="193"/>
        <end position="369"/>
    </location>
</feature>
<comment type="caution">
    <text evidence="4">The sequence shown here is derived from an EMBL/GenBank/DDBJ whole genome shotgun (WGS) entry which is preliminary data.</text>
</comment>
<dbReference type="Proteomes" id="UP000324585">
    <property type="component" value="Unassembled WGS sequence"/>
</dbReference>
<dbReference type="AlphaFoldDB" id="A0A5J4Z0N0"/>
<evidence type="ECO:0000256" key="1">
    <source>
        <dbReference type="ARBA" id="ARBA00022490"/>
    </source>
</evidence>
<dbReference type="EMBL" id="VRMN01000002">
    <property type="protein sequence ID" value="KAA8496945.1"/>
    <property type="molecule type" value="Genomic_DNA"/>
</dbReference>
<feature type="compositionally biased region" description="Gly residues" evidence="2">
    <location>
        <begin position="510"/>
        <end position="523"/>
    </location>
</feature>
<keyword evidence="1" id="KW-0963">Cytoplasm</keyword>
<keyword evidence="5" id="KW-1185">Reference proteome</keyword>
<sequence length="780" mass="81637">MKRERGEDTRAGLDQIGSEAEEAAIRALRSSLGGAQGIAHLSVADMSVGTASGAPQTSPLLSVDQCIDMLLAAGDDARQLGDAVSHIGNSLSSASLEALESAMRAERVVAAPNPAARIVLLAEYLDQAALTVCAAGLPPSGSFSSRSSTGPSANPYTLWYATPATASAVSASLSSRRQQQSPAYMHVRDLLSSEHRTRAQHLLLTVRNALRNATQSLLRTLPVQISQLSRGVRLFGSCLDRAHAMLALNLLLQLWSAFYESDTLERAHSSLFGDVLSLCVVTRSFRLASLRLLPVLRSCVSYGELPVTAEDVQLIYYCAGLVSIWDEDFRAAQDSMRLVLAVPANVLTEISLAATKKYIVLTVLRDSQILGAAETTIESAQLSSGASNSTGAASSLPSKPARRAMMSLLSGGGTGVGTGLRGAASPPFPASTSHDDAAGFGAGGKDGSLRRHGSKQSGSRSSAKALLSVHLLPSEMSASVQRAVLPEIQTYAILVRLCSNDATGRSKPVPGGGGAGGSTGGSTLGDDAVVDAAGSITRSPQESWTDTPQMTPRAAGRAFPDSNLDSMNRGSEGGAGGAAATSSTVSLGEFVNQRARDFDGDENLALVQQIVHAQLANKVHRVTRTFLTQNLTSVAERCEADGDSWKGNHRYGSLRGIQSPGTHTADVERLIVDMVCRGEVEAKIDLRTAAGGSVSFDDVLKEPAQDEINDQLLERCTRIIKAIEQLRLHIQQDPEYVKSMVRASRSAGNGTIAGTAAAVATGSGPVPGASSPVDMDLDQD</sequence>
<dbReference type="OrthoDB" id="29061at2759"/>
<dbReference type="PANTHER" id="PTHR10758">
    <property type="entry name" value="26S PROTEASOME NON-ATPASE REGULATORY SUBUNIT 3/COP9 SIGNALOSOME COMPLEX SUBUNIT 3"/>
    <property type="match status" value="1"/>
</dbReference>